<name>A0A2G9ZEM1_9BACT</name>
<proteinExistence type="predicted"/>
<dbReference type="Pfam" id="PF01936">
    <property type="entry name" value="NYN"/>
    <property type="match status" value="1"/>
</dbReference>
<dbReference type="PANTHER" id="PTHR35458">
    <property type="entry name" value="SLR0755 PROTEIN"/>
    <property type="match status" value="1"/>
</dbReference>
<dbReference type="CDD" id="cd10911">
    <property type="entry name" value="PIN_LabA"/>
    <property type="match status" value="1"/>
</dbReference>
<feature type="domain" description="NYN" evidence="1">
    <location>
        <begin position="5"/>
        <end position="154"/>
    </location>
</feature>
<evidence type="ECO:0000313" key="2">
    <source>
        <dbReference type="EMBL" id="PIP31614.1"/>
    </source>
</evidence>
<dbReference type="InterPro" id="IPR047140">
    <property type="entry name" value="LabA"/>
</dbReference>
<reference evidence="2 3" key="1">
    <citation type="submission" date="2017-09" db="EMBL/GenBank/DDBJ databases">
        <title>Depth-based differentiation of microbial function through sediment-hosted aquifers and enrichment of novel symbionts in the deep terrestrial subsurface.</title>
        <authorList>
            <person name="Probst A.J."/>
            <person name="Ladd B."/>
            <person name="Jarett J.K."/>
            <person name="Geller-Mcgrath D.E."/>
            <person name="Sieber C.M."/>
            <person name="Emerson J.B."/>
            <person name="Anantharaman K."/>
            <person name="Thomas B.C."/>
            <person name="Malmstrom R."/>
            <person name="Stieglmeier M."/>
            <person name="Klingl A."/>
            <person name="Woyke T."/>
            <person name="Ryan C.M."/>
            <person name="Banfield J.F."/>
        </authorList>
    </citation>
    <scope>NUCLEOTIDE SEQUENCE [LARGE SCALE GENOMIC DNA]</scope>
    <source>
        <strain evidence="2">CG23_combo_of_CG06-09_8_20_14_all_37_87_8</strain>
    </source>
</reference>
<dbReference type="EMBL" id="PCSB01000056">
    <property type="protein sequence ID" value="PIP31614.1"/>
    <property type="molecule type" value="Genomic_DNA"/>
</dbReference>
<dbReference type="Proteomes" id="UP000230447">
    <property type="component" value="Unassembled WGS sequence"/>
</dbReference>
<dbReference type="Gene3D" id="3.40.50.1010">
    <property type="entry name" value="5'-nuclease"/>
    <property type="match status" value="1"/>
</dbReference>
<gene>
    <name evidence="2" type="ORF">COX24_02620</name>
</gene>
<dbReference type="InterPro" id="IPR021139">
    <property type="entry name" value="NYN"/>
</dbReference>
<dbReference type="PANTHER" id="PTHR35458:SF8">
    <property type="entry name" value="SLR0650 PROTEIN"/>
    <property type="match status" value="1"/>
</dbReference>
<organism evidence="2 3">
    <name type="scientific">bacterium (Candidatus Gribaldobacteria) CG23_combo_of_CG06-09_8_20_14_all_37_87_8</name>
    <dbReference type="NCBI Taxonomy" id="2014278"/>
    <lineage>
        <taxon>Bacteria</taxon>
        <taxon>Candidatus Gribaldobacteria</taxon>
    </lineage>
</organism>
<accession>A0A2G9ZEM1</accession>
<dbReference type="AlphaFoldDB" id="A0A2G9ZEM1"/>
<evidence type="ECO:0000259" key="1">
    <source>
        <dbReference type="Pfam" id="PF01936"/>
    </source>
</evidence>
<comment type="caution">
    <text evidence="2">The sequence shown here is derived from an EMBL/GenBank/DDBJ whole genome shotgun (WGS) entry which is preliminary data.</text>
</comment>
<evidence type="ECO:0000313" key="3">
    <source>
        <dbReference type="Proteomes" id="UP000230447"/>
    </source>
</evidence>
<dbReference type="GO" id="GO:0004540">
    <property type="term" value="F:RNA nuclease activity"/>
    <property type="evidence" value="ECO:0007669"/>
    <property type="project" value="InterPro"/>
</dbReference>
<protein>
    <recommendedName>
        <fullName evidence="1">NYN domain-containing protein</fullName>
    </recommendedName>
</protein>
<sequence length="182" mass="20867">MIKEKVVIYIDGSNFYKYLKDEAINLQKGVKFDFSKFTDFLVQERVCISKRYYVGIARNFDDTEKSKAIISGQQKFLSRIKNEGFCVKPGRLMYDKDRIREKGTDVKIAVDLIIGAVDDLYDTAILVSSDTDLIPAIKYIKHKGKKLEYVGFSHAPSLGMQKYANLSVLLRQKDINNFSQTL</sequence>